<evidence type="ECO:0000256" key="13">
    <source>
        <dbReference type="SAM" id="MobiDB-lite"/>
    </source>
</evidence>
<evidence type="ECO:0000256" key="7">
    <source>
        <dbReference type="ARBA" id="ARBA00022833"/>
    </source>
</evidence>
<comment type="catalytic activity">
    <reaction evidence="11">
        <text>S-methyl-5'-thioadenosine + phosphate = 5-(methylsulfanyl)-alpha-D-ribose 1-phosphate + adenine</text>
        <dbReference type="Rhea" id="RHEA:11852"/>
        <dbReference type="ChEBI" id="CHEBI:16708"/>
        <dbReference type="ChEBI" id="CHEBI:17509"/>
        <dbReference type="ChEBI" id="CHEBI:43474"/>
        <dbReference type="ChEBI" id="CHEBI:58533"/>
        <dbReference type="EC" id="2.4.2.28"/>
    </reaction>
    <physiologicalReaction direction="left-to-right" evidence="11">
        <dbReference type="Rhea" id="RHEA:11853"/>
    </physiologicalReaction>
</comment>
<keyword evidence="7" id="KW-0862">Zinc</keyword>
<comment type="catalytic activity">
    <reaction evidence="1">
        <text>inosine + phosphate = alpha-D-ribose 1-phosphate + hypoxanthine</text>
        <dbReference type="Rhea" id="RHEA:27646"/>
        <dbReference type="ChEBI" id="CHEBI:17368"/>
        <dbReference type="ChEBI" id="CHEBI:17596"/>
        <dbReference type="ChEBI" id="CHEBI:43474"/>
        <dbReference type="ChEBI" id="CHEBI:57720"/>
        <dbReference type="EC" id="2.4.2.1"/>
    </reaction>
    <physiologicalReaction direction="left-to-right" evidence="1">
        <dbReference type="Rhea" id="RHEA:27647"/>
    </physiologicalReaction>
</comment>
<dbReference type="Pfam" id="PF02578">
    <property type="entry name" value="Cu-oxidase_4"/>
    <property type="match status" value="1"/>
</dbReference>
<dbReference type="EMBL" id="CP063189">
    <property type="protein sequence ID" value="WCZ32841.1"/>
    <property type="molecule type" value="Genomic_DNA"/>
</dbReference>
<keyword evidence="4" id="KW-0808">Transferase</keyword>
<evidence type="ECO:0000313" key="15">
    <source>
        <dbReference type="Proteomes" id="UP001220064"/>
    </source>
</evidence>
<protein>
    <recommendedName>
        <fullName evidence="12">Purine nucleoside phosphorylase</fullName>
    </recommendedName>
</protein>
<evidence type="ECO:0000256" key="3">
    <source>
        <dbReference type="ARBA" id="ARBA00007353"/>
    </source>
</evidence>
<gene>
    <name evidence="14" type="primary">yfiH</name>
    <name evidence="14" type="ORF">CMASS_07035</name>
</gene>
<feature type="compositionally biased region" description="Low complexity" evidence="13">
    <location>
        <begin position="9"/>
        <end position="20"/>
    </location>
</feature>
<evidence type="ECO:0000313" key="14">
    <source>
        <dbReference type="EMBL" id="WCZ32841.1"/>
    </source>
</evidence>
<feature type="region of interest" description="Disordered" evidence="13">
    <location>
        <begin position="1"/>
        <end position="25"/>
    </location>
</feature>
<evidence type="ECO:0000256" key="2">
    <source>
        <dbReference type="ARBA" id="ARBA00003215"/>
    </source>
</evidence>
<dbReference type="Proteomes" id="UP001220064">
    <property type="component" value="Chromosome"/>
</dbReference>
<name>A0ABY7U813_9CORY</name>
<keyword evidence="6" id="KW-0378">Hydrolase</keyword>
<evidence type="ECO:0000256" key="12">
    <source>
        <dbReference type="RuleBase" id="RU361274"/>
    </source>
</evidence>
<sequence length="264" mass="27559">MSASEESGRAGTTAANASAAHPEQRPFRMVFTSRAGGASASPYDSFNLAHHVGDDPAAVESNRRRLARAVGLEPRQLVWMEQLHTNTVTVVDAPSAEPVPATDALVTTQPGLALGVLVADCTPVLLADGKARVVAAVHAGRMGARNGVVAQTIRVMEECGASARNIAALIGPAASGDNYEVPQAMSDDVEAHLPGSKARTRKGTPGIDVRAGIVKQLHGLGVTSVQVDPRCTIADDTFFSYRRSGTTGRQAGLIWLTEEESTNG</sequence>
<keyword evidence="15" id="KW-1185">Reference proteome</keyword>
<organism evidence="14 15">
    <name type="scientific">Corynebacterium massiliense DSM 45435</name>
    <dbReference type="NCBI Taxonomy" id="1121364"/>
    <lineage>
        <taxon>Bacteria</taxon>
        <taxon>Bacillati</taxon>
        <taxon>Actinomycetota</taxon>
        <taxon>Actinomycetes</taxon>
        <taxon>Mycobacteriales</taxon>
        <taxon>Corynebacteriaceae</taxon>
        <taxon>Corynebacterium</taxon>
    </lineage>
</organism>
<dbReference type="PANTHER" id="PTHR30616:SF2">
    <property type="entry name" value="PURINE NUCLEOSIDE PHOSPHORYLASE LACC1"/>
    <property type="match status" value="1"/>
</dbReference>
<accession>A0ABY7U813</accession>
<evidence type="ECO:0000256" key="11">
    <source>
        <dbReference type="ARBA" id="ARBA00049893"/>
    </source>
</evidence>
<evidence type="ECO:0000256" key="4">
    <source>
        <dbReference type="ARBA" id="ARBA00022679"/>
    </source>
</evidence>
<comment type="catalytic activity">
    <reaction evidence="10">
        <text>adenosine + phosphate = alpha-D-ribose 1-phosphate + adenine</text>
        <dbReference type="Rhea" id="RHEA:27642"/>
        <dbReference type="ChEBI" id="CHEBI:16335"/>
        <dbReference type="ChEBI" id="CHEBI:16708"/>
        <dbReference type="ChEBI" id="CHEBI:43474"/>
        <dbReference type="ChEBI" id="CHEBI:57720"/>
        <dbReference type="EC" id="2.4.2.1"/>
    </reaction>
    <physiologicalReaction direction="left-to-right" evidence="10">
        <dbReference type="Rhea" id="RHEA:27643"/>
    </physiologicalReaction>
</comment>
<dbReference type="SUPFAM" id="SSF64438">
    <property type="entry name" value="CNF1/YfiH-like putative cysteine hydrolases"/>
    <property type="match status" value="1"/>
</dbReference>
<proteinExistence type="inferred from homology"/>
<dbReference type="NCBIfam" id="TIGR00726">
    <property type="entry name" value="peptidoglycan editing factor PgeF"/>
    <property type="match status" value="1"/>
</dbReference>
<dbReference type="InterPro" id="IPR011324">
    <property type="entry name" value="Cytotoxic_necrot_fac-like_cat"/>
</dbReference>
<dbReference type="CDD" id="cd16833">
    <property type="entry name" value="YfiH"/>
    <property type="match status" value="1"/>
</dbReference>
<evidence type="ECO:0000256" key="1">
    <source>
        <dbReference type="ARBA" id="ARBA00000553"/>
    </source>
</evidence>
<evidence type="ECO:0000256" key="5">
    <source>
        <dbReference type="ARBA" id="ARBA00022723"/>
    </source>
</evidence>
<evidence type="ECO:0000256" key="9">
    <source>
        <dbReference type="ARBA" id="ARBA00047989"/>
    </source>
</evidence>
<evidence type="ECO:0000256" key="10">
    <source>
        <dbReference type="ARBA" id="ARBA00048968"/>
    </source>
</evidence>
<evidence type="ECO:0000256" key="8">
    <source>
        <dbReference type="ARBA" id="ARBA00023008"/>
    </source>
</evidence>
<comment type="similarity">
    <text evidence="3 12">Belongs to the purine nucleoside phosphorylase YfiH/LACC1 family.</text>
</comment>
<reference evidence="14 15" key="1">
    <citation type="submission" date="2020-10" db="EMBL/GenBank/DDBJ databases">
        <title>Complete genome sequence of Corynebacterium massiliense DSM 45435, type strain of Corynebacterium massiliense.</title>
        <authorList>
            <person name="Busche T."/>
            <person name="Kalinowski J."/>
            <person name="Ruckert C."/>
        </authorList>
    </citation>
    <scope>NUCLEOTIDE SEQUENCE [LARGE SCALE GENOMIC DNA]</scope>
    <source>
        <strain evidence="14 15">DSM 45435</strain>
    </source>
</reference>
<dbReference type="Gene3D" id="3.60.140.10">
    <property type="entry name" value="CNF1/YfiH-like putative cysteine hydrolases"/>
    <property type="match status" value="1"/>
</dbReference>
<dbReference type="InterPro" id="IPR038371">
    <property type="entry name" value="Cu_polyphenol_OxRdtase_sf"/>
</dbReference>
<comment type="catalytic activity">
    <reaction evidence="9">
        <text>adenosine + H2O + H(+) = inosine + NH4(+)</text>
        <dbReference type="Rhea" id="RHEA:24408"/>
        <dbReference type="ChEBI" id="CHEBI:15377"/>
        <dbReference type="ChEBI" id="CHEBI:15378"/>
        <dbReference type="ChEBI" id="CHEBI:16335"/>
        <dbReference type="ChEBI" id="CHEBI:17596"/>
        <dbReference type="ChEBI" id="CHEBI:28938"/>
        <dbReference type="EC" id="3.5.4.4"/>
    </reaction>
    <physiologicalReaction direction="left-to-right" evidence="9">
        <dbReference type="Rhea" id="RHEA:24409"/>
    </physiologicalReaction>
</comment>
<comment type="function">
    <text evidence="2">Purine nucleoside enzyme that catalyzes the phosphorolysis of adenosine and inosine nucleosides, yielding D-ribose 1-phosphate and the respective free bases, adenine and hypoxanthine. Also catalyzes the phosphorolysis of S-methyl-5'-thioadenosine into adenine and S-methyl-5-thio-alpha-D-ribose 1-phosphate. Also has adenosine deaminase activity.</text>
</comment>
<dbReference type="InterPro" id="IPR003730">
    <property type="entry name" value="Cu_polyphenol_OxRdtase"/>
</dbReference>
<dbReference type="PANTHER" id="PTHR30616">
    <property type="entry name" value="UNCHARACTERIZED PROTEIN YFIH"/>
    <property type="match status" value="1"/>
</dbReference>
<keyword evidence="8" id="KW-0186">Copper</keyword>
<keyword evidence="5" id="KW-0479">Metal-binding</keyword>
<evidence type="ECO:0000256" key="6">
    <source>
        <dbReference type="ARBA" id="ARBA00022801"/>
    </source>
</evidence>